<gene>
    <name evidence="6" type="ORF">EAO74_19075</name>
</gene>
<dbReference type="RefSeq" id="WP_147984175.1">
    <property type="nucleotide sequence ID" value="NZ_RDBM01000035.1"/>
</dbReference>
<evidence type="ECO:0000256" key="4">
    <source>
        <dbReference type="PROSITE-ProRule" id="PRU00335"/>
    </source>
</evidence>
<dbReference type="InterPro" id="IPR001647">
    <property type="entry name" value="HTH_TetR"/>
</dbReference>
<evidence type="ECO:0000259" key="5">
    <source>
        <dbReference type="PROSITE" id="PS50977"/>
    </source>
</evidence>
<dbReference type="GO" id="GO:0003700">
    <property type="term" value="F:DNA-binding transcription factor activity"/>
    <property type="evidence" value="ECO:0007669"/>
    <property type="project" value="TreeGrafter"/>
</dbReference>
<feature type="domain" description="HTH tetR-type" evidence="5">
    <location>
        <begin position="6"/>
        <end position="66"/>
    </location>
</feature>
<dbReference type="EMBL" id="RDBM01000035">
    <property type="protein sequence ID" value="TXS28035.1"/>
    <property type="molecule type" value="Genomic_DNA"/>
</dbReference>
<accession>A0A652KW84</accession>
<proteinExistence type="predicted"/>
<sequence length="184" mass="19383">MPRPPSAMRRQILDSALRLFAEHGFKGTSLHDIAVETQCSKASLLYHFAGKDAILTELLTPPAEALSAMGEELAALTGGQAVEAAVTGYVGLAMRFHLEVKIIFAELPDMLGHPVLAVIPRAVEQLADALAGRSDEPRARVAAQMVIGGVAVTVAADVDAEPATMRDELVRGALRTLGHPTGLS</sequence>
<keyword evidence="2 4" id="KW-0238">DNA-binding</keyword>
<dbReference type="SUPFAM" id="SSF46689">
    <property type="entry name" value="Homeodomain-like"/>
    <property type="match status" value="1"/>
</dbReference>
<dbReference type="PRINTS" id="PR00455">
    <property type="entry name" value="HTHTETR"/>
</dbReference>
<evidence type="ECO:0000256" key="1">
    <source>
        <dbReference type="ARBA" id="ARBA00023015"/>
    </source>
</evidence>
<dbReference type="Gene3D" id="1.10.357.10">
    <property type="entry name" value="Tetracycline Repressor, domain 2"/>
    <property type="match status" value="1"/>
</dbReference>
<evidence type="ECO:0000256" key="2">
    <source>
        <dbReference type="ARBA" id="ARBA00023125"/>
    </source>
</evidence>
<evidence type="ECO:0000256" key="3">
    <source>
        <dbReference type="ARBA" id="ARBA00023163"/>
    </source>
</evidence>
<dbReference type="InterPro" id="IPR009057">
    <property type="entry name" value="Homeodomain-like_sf"/>
</dbReference>
<dbReference type="Pfam" id="PF00440">
    <property type="entry name" value="TetR_N"/>
    <property type="match status" value="1"/>
</dbReference>
<dbReference type="AlphaFoldDB" id="A0A652KW84"/>
<dbReference type="GO" id="GO:0000976">
    <property type="term" value="F:transcription cis-regulatory region binding"/>
    <property type="evidence" value="ECO:0007669"/>
    <property type="project" value="TreeGrafter"/>
</dbReference>
<organism evidence="6">
    <name type="scientific">Streptomyces sp. gb1(2016)</name>
    <dbReference type="NCBI Taxonomy" id="1828321"/>
    <lineage>
        <taxon>Bacteria</taxon>
        <taxon>Bacillati</taxon>
        <taxon>Actinomycetota</taxon>
        <taxon>Actinomycetes</taxon>
        <taxon>Kitasatosporales</taxon>
        <taxon>Streptomycetaceae</taxon>
        <taxon>Streptomyces</taxon>
    </lineage>
</organism>
<keyword evidence="3" id="KW-0804">Transcription</keyword>
<dbReference type="PROSITE" id="PS50977">
    <property type="entry name" value="HTH_TETR_2"/>
    <property type="match status" value="1"/>
</dbReference>
<dbReference type="InterPro" id="IPR050109">
    <property type="entry name" value="HTH-type_TetR-like_transc_reg"/>
</dbReference>
<dbReference type="PANTHER" id="PTHR30055:SF234">
    <property type="entry name" value="HTH-TYPE TRANSCRIPTIONAL REGULATOR BETI"/>
    <property type="match status" value="1"/>
</dbReference>
<feature type="DNA-binding region" description="H-T-H motif" evidence="4">
    <location>
        <begin position="29"/>
        <end position="48"/>
    </location>
</feature>
<keyword evidence="1" id="KW-0805">Transcription regulation</keyword>
<comment type="caution">
    <text evidence="6">The sequence shown here is derived from an EMBL/GenBank/DDBJ whole genome shotgun (WGS) entry which is preliminary data.</text>
</comment>
<protein>
    <submittedName>
        <fullName evidence="6">TetR/AcrR family transcriptional regulator</fullName>
    </submittedName>
</protein>
<dbReference type="PANTHER" id="PTHR30055">
    <property type="entry name" value="HTH-TYPE TRANSCRIPTIONAL REGULATOR RUTR"/>
    <property type="match status" value="1"/>
</dbReference>
<evidence type="ECO:0000313" key="6">
    <source>
        <dbReference type="EMBL" id="TXS28035.1"/>
    </source>
</evidence>
<reference evidence="6" key="1">
    <citation type="submission" date="2018-10" db="EMBL/GenBank/DDBJ databases">
        <authorList>
            <person name="Hariharan J."/>
            <person name="Choudoir M.J."/>
            <person name="Diebold P."/>
            <person name="Panke-Buisse K."/>
            <person name="Campbell A.N."/>
            <person name="Buckley D.H."/>
        </authorList>
    </citation>
    <scope>NUCLEOTIDE SEQUENCE</scope>
    <source>
        <strain evidence="6">Gb1</strain>
    </source>
</reference>
<name>A0A652KW84_9ACTN</name>